<dbReference type="EMBL" id="KV875103">
    <property type="protein sequence ID" value="OIW24718.1"/>
    <property type="molecule type" value="Genomic_DNA"/>
</dbReference>
<reference evidence="6 7" key="1">
    <citation type="submission" date="2016-10" db="EMBL/GenBank/DDBJ databases">
        <title>Draft genome sequence of Coniochaeta ligniaria NRRL30616, a lignocellulolytic fungus for bioabatement of inhibitors in plant biomass hydrolysates.</title>
        <authorList>
            <consortium name="DOE Joint Genome Institute"/>
            <person name="Jimenez D.J."/>
            <person name="Hector R.E."/>
            <person name="Riley R."/>
            <person name="Sun H."/>
            <person name="Grigoriev I.V."/>
            <person name="Van Elsas J.D."/>
            <person name="Nichols N.N."/>
        </authorList>
    </citation>
    <scope>NUCLEOTIDE SEQUENCE [LARGE SCALE GENOMIC DNA]</scope>
    <source>
        <strain evidence="6 7">NRRL 30616</strain>
    </source>
</reference>
<dbReference type="CDD" id="cd07730">
    <property type="entry name" value="metallo-hydrolase-like_MBL-fold"/>
    <property type="match status" value="1"/>
</dbReference>
<dbReference type="AlphaFoldDB" id="A0A1J7IB81"/>
<evidence type="ECO:0000256" key="1">
    <source>
        <dbReference type="ARBA" id="ARBA00007749"/>
    </source>
</evidence>
<sequence length="373" mass="41015">MALPAPDLNIPHSTATVEVSIIHTTATLTGLDCWKFMAPPIPGHDYLDVPCFCFLVHNPAQGRTVLFDLGIRKDWWNLSPRLTESFEKAGVKLQVEKGVREILDEHGINTSAVEAIIWSHPHFDHTGDPSTFDSSTALVVGPGFKNSLLPGAAENPYSAVLESDYSGRELREVSFDKKTGSIGRFATVDYFGDGSFYLLHTPGHTVDHMSGFARVTSNPDSFILMGGDACHHGGEMRPSPYMPLPSSIRPHPFTDSSSEACPGAMFADILRNGDKTIPFYLPAKLETAPTHHDVDEAIKTIEKIQEADIAENVLVALAHDKSLLGVVDFFPKQANSFMKNGWNLKTRWRFLKDFAAAVHWDGPVVDYEAKAAE</sequence>
<dbReference type="STRING" id="1408157.A0A1J7IB81"/>
<evidence type="ECO:0000313" key="7">
    <source>
        <dbReference type="Proteomes" id="UP000182658"/>
    </source>
</evidence>
<proteinExistence type="inferred from homology"/>
<dbReference type="SUPFAM" id="SSF56281">
    <property type="entry name" value="Metallo-hydrolase/oxidoreductase"/>
    <property type="match status" value="1"/>
</dbReference>
<organism evidence="6 7">
    <name type="scientific">Coniochaeta ligniaria NRRL 30616</name>
    <dbReference type="NCBI Taxonomy" id="1408157"/>
    <lineage>
        <taxon>Eukaryota</taxon>
        <taxon>Fungi</taxon>
        <taxon>Dikarya</taxon>
        <taxon>Ascomycota</taxon>
        <taxon>Pezizomycotina</taxon>
        <taxon>Sordariomycetes</taxon>
        <taxon>Sordariomycetidae</taxon>
        <taxon>Coniochaetales</taxon>
        <taxon>Coniochaetaceae</taxon>
        <taxon>Coniochaeta</taxon>
    </lineage>
</organism>
<dbReference type="Pfam" id="PF00753">
    <property type="entry name" value="Lactamase_B"/>
    <property type="match status" value="1"/>
</dbReference>
<dbReference type="InterPro" id="IPR001279">
    <property type="entry name" value="Metallo-B-lactamas"/>
</dbReference>
<dbReference type="GO" id="GO:0016787">
    <property type="term" value="F:hydrolase activity"/>
    <property type="evidence" value="ECO:0007669"/>
    <property type="project" value="UniProtKB-KW"/>
</dbReference>
<name>A0A1J7IB81_9PEZI</name>
<dbReference type="InterPro" id="IPR051013">
    <property type="entry name" value="MBL_superfamily_lactonases"/>
</dbReference>
<keyword evidence="3" id="KW-0378">Hydrolase</keyword>
<keyword evidence="4" id="KW-0862">Zinc</keyword>
<comment type="similarity">
    <text evidence="1">Belongs to the metallo-beta-lactamase superfamily.</text>
</comment>
<keyword evidence="2" id="KW-0479">Metal-binding</keyword>
<accession>A0A1J7IB81</accession>
<dbReference type="SMART" id="SM00849">
    <property type="entry name" value="Lactamase_B"/>
    <property type="match status" value="1"/>
</dbReference>
<evidence type="ECO:0000259" key="5">
    <source>
        <dbReference type="SMART" id="SM00849"/>
    </source>
</evidence>
<dbReference type="Gene3D" id="3.60.15.10">
    <property type="entry name" value="Ribonuclease Z/Hydroxyacylglutathione hydrolase-like"/>
    <property type="match status" value="1"/>
</dbReference>
<evidence type="ECO:0000256" key="4">
    <source>
        <dbReference type="ARBA" id="ARBA00022833"/>
    </source>
</evidence>
<protein>
    <recommendedName>
        <fullName evidence="5">Metallo-beta-lactamase domain-containing protein</fullName>
    </recommendedName>
</protein>
<gene>
    <name evidence="6" type="ORF">CONLIGDRAFT_636842</name>
</gene>
<dbReference type="InParanoid" id="A0A1J7IB81"/>
<dbReference type="PANTHER" id="PTHR42978">
    <property type="entry name" value="QUORUM-QUENCHING LACTONASE YTNP-RELATED-RELATED"/>
    <property type="match status" value="1"/>
</dbReference>
<dbReference type="GO" id="GO:0046872">
    <property type="term" value="F:metal ion binding"/>
    <property type="evidence" value="ECO:0007669"/>
    <property type="project" value="UniProtKB-KW"/>
</dbReference>
<dbReference type="OrthoDB" id="10250730at2759"/>
<dbReference type="PANTHER" id="PTHR42978:SF5">
    <property type="entry name" value="METALLO-BETA-LACTAMASE DOMAIN-CONTAINING PROTEIN"/>
    <property type="match status" value="1"/>
</dbReference>
<evidence type="ECO:0000256" key="3">
    <source>
        <dbReference type="ARBA" id="ARBA00022801"/>
    </source>
</evidence>
<feature type="domain" description="Metallo-beta-lactamase" evidence="5">
    <location>
        <begin position="50"/>
        <end position="264"/>
    </location>
</feature>
<evidence type="ECO:0000313" key="6">
    <source>
        <dbReference type="EMBL" id="OIW24718.1"/>
    </source>
</evidence>
<keyword evidence="7" id="KW-1185">Reference proteome</keyword>
<evidence type="ECO:0000256" key="2">
    <source>
        <dbReference type="ARBA" id="ARBA00022723"/>
    </source>
</evidence>
<dbReference type="Proteomes" id="UP000182658">
    <property type="component" value="Unassembled WGS sequence"/>
</dbReference>
<dbReference type="InterPro" id="IPR036866">
    <property type="entry name" value="RibonucZ/Hydroxyglut_hydro"/>
</dbReference>